<dbReference type="RefSeq" id="WP_071637255.1">
    <property type="nucleotide sequence ID" value="NZ_MLFK01000007.1"/>
</dbReference>
<evidence type="ECO:0000313" key="2">
    <source>
        <dbReference type="EMBL" id="OIV41703.1"/>
    </source>
</evidence>
<sequence length="442" mass="52984">MSKELMKKLEKTNWNENGSEFHVFNSQEELLCYIDRSKNGKWWRDEYGRHDFEQCVFKFPVTQWVNVFESNACFKNAVFKENVTFNKAKFKENADFDGCRFSNHVNFSNCIFEEQFYPGSFDNSVNFSYAKFKNHVTFWRTNFEKYADFSYSKFEKGVSYEESFFHDEFIFHNAEIHGDAHFEAVEFKGKVNSWNLYCFKNISFKWANFRQKANFSGLNITDGFADFHGTNFEKNAYFYSGQINEIDLTKSVIEKSVYFLDSEIKKANRETWRIIKHEFIRQSNKIESLNYHALEMMEYEKELFGVKKELRFSLFRLIRDFYQVFQKGNRTNKFVIFINRLSNGFNLLPFRGVVFTLISTLFFYLIFIYFVIIENNLELDYSAKHIGVNFRQALQFLNITDWKYYPFNLKYDWAYGVLFLGRIVIGYGIYQTVQAFRKFGSS</sequence>
<reference evidence="2 3" key="1">
    <citation type="submission" date="2016-10" db="EMBL/GenBank/DDBJ databases">
        <title>Draft Genome Sequence of Rhizobacteria Flavobacterium johnsoniae CI04.</title>
        <authorList>
            <person name="Bravo J.I."/>
            <person name="Lozano G.L."/>
            <person name="Handelsman J."/>
        </authorList>
    </citation>
    <scope>NUCLEOTIDE SEQUENCE [LARGE SCALE GENOMIC DNA]</scope>
    <source>
        <strain evidence="2 3">CI04</strain>
    </source>
</reference>
<dbReference type="Gene3D" id="2.160.20.80">
    <property type="entry name" value="E3 ubiquitin-protein ligase SopA"/>
    <property type="match status" value="1"/>
</dbReference>
<proteinExistence type="predicted"/>
<gene>
    <name evidence="2" type="ORF">BKM63_14400</name>
</gene>
<dbReference type="OrthoDB" id="1122808at2"/>
<protein>
    <recommendedName>
        <fullName evidence="4">Pentapeptide repeat-containing protein</fullName>
    </recommendedName>
</protein>
<accession>A0A1J7BSM3</accession>
<keyword evidence="1" id="KW-1133">Transmembrane helix</keyword>
<name>A0A1J7BSM3_FLAJO</name>
<dbReference type="SUPFAM" id="SSF141571">
    <property type="entry name" value="Pentapeptide repeat-like"/>
    <property type="match status" value="1"/>
</dbReference>
<keyword evidence="1" id="KW-0472">Membrane</keyword>
<feature type="transmembrane region" description="Helical" evidence="1">
    <location>
        <begin position="348"/>
        <end position="372"/>
    </location>
</feature>
<comment type="caution">
    <text evidence="2">The sequence shown here is derived from an EMBL/GenBank/DDBJ whole genome shotgun (WGS) entry which is preliminary data.</text>
</comment>
<keyword evidence="3" id="KW-1185">Reference proteome</keyword>
<organism evidence="2 3">
    <name type="scientific">Flavobacterium johnsoniae</name>
    <name type="common">Cytophaga johnsonae</name>
    <dbReference type="NCBI Taxonomy" id="986"/>
    <lineage>
        <taxon>Bacteria</taxon>
        <taxon>Pseudomonadati</taxon>
        <taxon>Bacteroidota</taxon>
        <taxon>Flavobacteriia</taxon>
        <taxon>Flavobacteriales</taxon>
        <taxon>Flavobacteriaceae</taxon>
        <taxon>Flavobacterium</taxon>
    </lineage>
</organism>
<evidence type="ECO:0000256" key="1">
    <source>
        <dbReference type="SAM" id="Phobius"/>
    </source>
</evidence>
<dbReference type="AlphaFoldDB" id="A0A1J7BSM3"/>
<dbReference type="InterPro" id="IPR001646">
    <property type="entry name" value="5peptide_repeat"/>
</dbReference>
<dbReference type="Proteomes" id="UP000182826">
    <property type="component" value="Unassembled WGS sequence"/>
</dbReference>
<keyword evidence="1" id="KW-0812">Transmembrane</keyword>
<evidence type="ECO:0008006" key="4">
    <source>
        <dbReference type="Google" id="ProtNLM"/>
    </source>
</evidence>
<feature type="transmembrane region" description="Helical" evidence="1">
    <location>
        <begin position="413"/>
        <end position="430"/>
    </location>
</feature>
<evidence type="ECO:0000313" key="3">
    <source>
        <dbReference type="Proteomes" id="UP000182826"/>
    </source>
</evidence>
<dbReference type="Pfam" id="PF13576">
    <property type="entry name" value="Pentapeptide_3"/>
    <property type="match status" value="1"/>
</dbReference>
<dbReference type="EMBL" id="MLFK01000007">
    <property type="protein sequence ID" value="OIV41703.1"/>
    <property type="molecule type" value="Genomic_DNA"/>
</dbReference>